<dbReference type="Proteomes" id="UP000319432">
    <property type="component" value="Chromosome"/>
</dbReference>
<evidence type="ECO:0000313" key="2">
    <source>
        <dbReference type="EMBL" id="QDX93919.1"/>
    </source>
</evidence>
<dbReference type="OrthoDB" id="2666077at2"/>
<dbReference type="AlphaFoldDB" id="A0A518VAC5"/>
<organism evidence="2 3">
    <name type="scientific">Brevibacillus laterosporus</name>
    <name type="common">Bacillus laterosporus</name>
    <dbReference type="NCBI Taxonomy" id="1465"/>
    <lineage>
        <taxon>Bacteria</taxon>
        <taxon>Bacillati</taxon>
        <taxon>Bacillota</taxon>
        <taxon>Bacilli</taxon>
        <taxon>Bacillales</taxon>
        <taxon>Paenibacillaceae</taxon>
        <taxon>Brevibacillus</taxon>
    </lineage>
</organism>
<dbReference type="PROSITE" id="PS51257">
    <property type="entry name" value="PROKAR_LIPOPROTEIN"/>
    <property type="match status" value="1"/>
</dbReference>
<keyword evidence="3" id="KW-1185">Reference proteome</keyword>
<evidence type="ECO:0008006" key="4">
    <source>
        <dbReference type="Google" id="ProtNLM"/>
    </source>
</evidence>
<name>A0A518VAC5_BRELA</name>
<evidence type="ECO:0000256" key="1">
    <source>
        <dbReference type="SAM" id="MobiDB-lite"/>
    </source>
</evidence>
<feature type="region of interest" description="Disordered" evidence="1">
    <location>
        <begin position="159"/>
        <end position="191"/>
    </location>
</feature>
<dbReference type="EMBL" id="CP033464">
    <property type="protein sequence ID" value="QDX93919.1"/>
    <property type="molecule type" value="Genomic_DNA"/>
</dbReference>
<proteinExistence type="predicted"/>
<protein>
    <recommendedName>
        <fullName evidence="4">Lipoprotein</fullName>
    </recommendedName>
</protein>
<evidence type="ECO:0000313" key="3">
    <source>
        <dbReference type="Proteomes" id="UP000319432"/>
    </source>
</evidence>
<reference evidence="2 3" key="1">
    <citation type="submission" date="2018-11" db="EMBL/GenBank/DDBJ databases">
        <title>Phylogenetic determinants of toxin gene distribution in genomes of Brevibacillus laterosporus.</title>
        <authorList>
            <person name="Glare T.R."/>
            <person name="Durrant A."/>
            <person name="Berry C."/>
            <person name="Palma L."/>
            <person name="Ormskirk M."/>
            <person name="Cox M.O."/>
        </authorList>
    </citation>
    <scope>NUCLEOTIDE SEQUENCE [LARGE SCALE GENOMIC DNA]</scope>
    <source>
        <strain evidence="2 3">1821L</strain>
    </source>
</reference>
<accession>A0A518VAC5</accession>
<sequence>MNQTQKLIAGIASVFLVGAGVSSCMNSDGEKQEVETYDLHKAKEEQDIPLTIQRDKLTAADYDPSYTVQSSSDEHTVPADAHTVQGDTIEDNNEDLNIPEDTDCESWEFMDNEGVYGCTDSNSSHYNQLMYGGIFYASTAALLQQSNYHSYKNSSRFRSNSSSFSGSNGFGNKSSGSSMKSGFGSSSHSGG</sequence>
<gene>
    <name evidence="2" type="ORF">EEL30_17420</name>
</gene>